<feature type="transmembrane region" description="Helical" evidence="9">
    <location>
        <begin position="6"/>
        <end position="27"/>
    </location>
</feature>
<organism evidence="10 11">
    <name type="scientific">Tissierella carlieri</name>
    <dbReference type="NCBI Taxonomy" id="689904"/>
    <lineage>
        <taxon>Bacteria</taxon>
        <taxon>Bacillati</taxon>
        <taxon>Bacillota</taxon>
        <taxon>Tissierellia</taxon>
        <taxon>Tissierellales</taxon>
        <taxon>Tissierellaceae</taxon>
        <taxon>Tissierella</taxon>
    </lineage>
</organism>
<accession>A0ABT1SGS6</accession>
<dbReference type="Pfam" id="PF00950">
    <property type="entry name" value="ABC-3"/>
    <property type="match status" value="1"/>
</dbReference>
<evidence type="ECO:0000313" key="11">
    <source>
        <dbReference type="Proteomes" id="UP001524478"/>
    </source>
</evidence>
<keyword evidence="3 8" id="KW-0813">Transport</keyword>
<protein>
    <submittedName>
        <fullName evidence="10">Metal ABC transporter permease</fullName>
    </submittedName>
</protein>
<dbReference type="InterPro" id="IPR001626">
    <property type="entry name" value="ABC_TroCD"/>
</dbReference>
<dbReference type="InterPro" id="IPR037294">
    <property type="entry name" value="ABC_BtuC-like"/>
</dbReference>
<evidence type="ECO:0000313" key="10">
    <source>
        <dbReference type="EMBL" id="MCQ4925700.1"/>
    </source>
</evidence>
<evidence type="ECO:0000256" key="1">
    <source>
        <dbReference type="ARBA" id="ARBA00004651"/>
    </source>
</evidence>
<keyword evidence="5 8" id="KW-0812">Transmembrane</keyword>
<evidence type="ECO:0000256" key="8">
    <source>
        <dbReference type="RuleBase" id="RU003943"/>
    </source>
</evidence>
<dbReference type="SUPFAM" id="SSF81345">
    <property type="entry name" value="ABC transporter involved in vitamin B12 uptake, BtuC"/>
    <property type="match status" value="1"/>
</dbReference>
<dbReference type="Gene3D" id="1.10.3470.10">
    <property type="entry name" value="ABC transporter involved in vitamin B12 uptake, BtuC"/>
    <property type="match status" value="1"/>
</dbReference>
<keyword evidence="7 9" id="KW-0472">Membrane</keyword>
<evidence type="ECO:0000256" key="7">
    <source>
        <dbReference type="ARBA" id="ARBA00023136"/>
    </source>
</evidence>
<reference evidence="10 11" key="1">
    <citation type="submission" date="2022-06" db="EMBL/GenBank/DDBJ databases">
        <title>Isolation of gut microbiota from human fecal samples.</title>
        <authorList>
            <person name="Pamer E.G."/>
            <person name="Barat B."/>
            <person name="Waligurski E."/>
            <person name="Medina S."/>
            <person name="Paddock L."/>
            <person name="Mostad J."/>
        </authorList>
    </citation>
    <scope>NUCLEOTIDE SEQUENCE [LARGE SCALE GENOMIC DNA]</scope>
    <source>
        <strain evidence="10 11">DFI.7.95</strain>
    </source>
</reference>
<keyword evidence="6 9" id="KW-1133">Transmembrane helix</keyword>
<gene>
    <name evidence="10" type="ORF">NE686_21565</name>
</gene>
<dbReference type="EMBL" id="JANGAC010000027">
    <property type="protein sequence ID" value="MCQ4925700.1"/>
    <property type="molecule type" value="Genomic_DNA"/>
</dbReference>
<evidence type="ECO:0000256" key="4">
    <source>
        <dbReference type="ARBA" id="ARBA00022475"/>
    </source>
</evidence>
<feature type="transmembrane region" description="Helical" evidence="9">
    <location>
        <begin position="144"/>
        <end position="162"/>
    </location>
</feature>
<evidence type="ECO:0000256" key="6">
    <source>
        <dbReference type="ARBA" id="ARBA00022989"/>
    </source>
</evidence>
<dbReference type="RefSeq" id="WP_256313092.1">
    <property type="nucleotide sequence ID" value="NZ_JANGAC010000027.1"/>
</dbReference>
<sequence>MSPQLEIQIISVIVAVACSLPGVFLVLRKMSMMSDAITHTILLGIVIGFFMTNSLTSPFLIVGAALMGVFTVFLTEMLNSTKLVSEDSAIGIVFPLLFSIAIIIISRYAGSVHLDTDSVLLGELAFAPFDRMRIFGVDIGAKSMYSMGIILIINLLFVIIFFKELKIVTFDSALATVLGFSPALIHYSLMTIVSITAVGAFESVGSILVIAFMIGSPVTAYLLTDDLKNMLILSGLIGGLNGILGYQLASILDVSIAGSMALMTGIVFLLVFIFSPRRGLLTTINRRKHQRIEFAGKSLMFHLYNHEGKEDEGLEGGIHTIENHLQWNEQFLKSIIKELKGKEKIYVEDGIIKLTESGREYAIRSYEEIISGFETGTK</sequence>
<dbReference type="CDD" id="cd06550">
    <property type="entry name" value="TM_ABC_iron-siderophores_like"/>
    <property type="match status" value="1"/>
</dbReference>
<dbReference type="PANTHER" id="PTHR30477">
    <property type="entry name" value="ABC-TRANSPORTER METAL-BINDING PROTEIN"/>
    <property type="match status" value="1"/>
</dbReference>
<evidence type="ECO:0000256" key="5">
    <source>
        <dbReference type="ARBA" id="ARBA00022692"/>
    </source>
</evidence>
<feature type="transmembrane region" description="Helical" evidence="9">
    <location>
        <begin position="90"/>
        <end position="110"/>
    </location>
</feature>
<feature type="transmembrane region" description="Helical" evidence="9">
    <location>
        <begin position="59"/>
        <end position="78"/>
    </location>
</feature>
<evidence type="ECO:0000256" key="9">
    <source>
        <dbReference type="SAM" id="Phobius"/>
    </source>
</evidence>
<feature type="transmembrane region" description="Helical" evidence="9">
    <location>
        <begin position="204"/>
        <end position="223"/>
    </location>
</feature>
<comment type="subcellular location">
    <subcellularLocation>
        <location evidence="1 8">Cell membrane</location>
        <topology evidence="1 8">Multi-pass membrane protein</topology>
    </subcellularLocation>
</comment>
<keyword evidence="11" id="KW-1185">Reference proteome</keyword>
<dbReference type="PANTHER" id="PTHR30477:SF8">
    <property type="entry name" value="METAL TRANSPORT SYSTEM MEMBRANE PROTEIN CT_070-RELATED"/>
    <property type="match status" value="1"/>
</dbReference>
<proteinExistence type="inferred from homology"/>
<comment type="similarity">
    <text evidence="2 8">Belongs to the ABC-3 integral membrane protein family.</text>
</comment>
<comment type="caution">
    <text evidence="10">The sequence shown here is derived from an EMBL/GenBank/DDBJ whole genome shotgun (WGS) entry which is preliminary data.</text>
</comment>
<evidence type="ECO:0000256" key="2">
    <source>
        <dbReference type="ARBA" id="ARBA00008034"/>
    </source>
</evidence>
<feature type="transmembrane region" description="Helical" evidence="9">
    <location>
        <begin position="230"/>
        <end position="249"/>
    </location>
</feature>
<name>A0ABT1SGS6_9FIRM</name>
<dbReference type="Proteomes" id="UP001524478">
    <property type="component" value="Unassembled WGS sequence"/>
</dbReference>
<feature type="transmembrane region" description="Helical" evidence="9">
    <location>
        <begin position="36"/>
        <end position="53"/>
    </location>
</feature>
<evidence type="ECO:0000256" key="3">
    <source>
        <dbReference type="ARBA" id="ARBA00022448"/>
    </source>
</evidence>
<keyword evidence="4" id="KW-1003">Cell membrane</keyword>
<feature type="transmembrane region" description="Helical" evidence="9">
    <location>
        <begin position="174"/>
        <end position="198"/>
    </location>
</feature>
<feature type="transmembrane region" description="Helical" evidence="9">
    <location>
        <begin position="255"/>
        <end position="274"/>
    </location>
</feature>